<feature type="signal peptide" evidence="1">
    <location>
        <begin position="1"/>
        <end position="21"/>
    </location>
</feature>
<name>A0A0H5FT60_9BASI</name>
<dbReference type="AlphaFoldDB" id="A0A0H5FT60"/>
<evidence type="ECO:0000256" key="1">
    <source>
        <dbReference type="SAM" id="SignalP"/>
    </source>
</evidence>
<organism evidence="2">
    <name type="scientific">Leucosporidium scottii</name>
    <dbReference type="NCBI Taxonomy" id="5278"/>
    <lineage>
        <taxon>Eukaryota</taxon>
        <taxon>Fungi</taxon>
        <taxon>Dikarya</taxon>
        <taxon>Basidiomycota</taxon>
        <taxon>Pucciniomycotina</taxon>
        <taxon>Microbotryomycetes</taxon>
        <taxon>Leucosporidiales</taxon>
        <taxon>Leucosporidium</taxon>
    </lineage>
</organism>
<keyword evidence="1" id="KW-0732">Signal</keyword>
<reference evidence="2" key="1">
    <citation type="submission" date="2015-06" db="EMBL/GenBank/DDBJ databases">
        <title>Genetic Architecture Underlying Mating-Type Determination in the Yeast Leucosporidium scottii and the Evolution of Mating Systems in Basidiomycetes.</title>
        <authorList>
            <person name="Maia T.M."/>
            <person name="Lopes S."/>
            <person name="Almeida J.M.G.C.F."/>
            <person name="Rosa L.H."/>
            <person name="Sampaio J.P."/>
            <person name="Goncalves P."/>
            <person name="Coelho M.A."/>
        </authorList>
    </citation>
    <scope>NUCLEOTIDE SEQUENCE</scope>
</reference>
<proteinExistence type="predicted"/>
<dbReference type="EMBL" id="LN868509">
    <property type="protein sequence ID" value="CRX79161.1"/>
    <property type="molecule type" value="Genomic_DNA"/>
</dbReference>
<protein>
    <submittedName>
        <fullName evidence="2">Uncharacterized protein</fullName>
    </submittedName>
</protein>
<accession>A0A0H5FT60</accession>
<evidence type="ECO:0000313" key="2">
    <source>
        <dbReference type="EMBL" id="CRX79161.1"/>
    </source>
</evidence>
<sequence>MKDWSTLALGAVLGLAAPVWGMQASDVGLFDWHLPLIGPPQLASPQDPPPHRFHHTSTSLAPNASKKSLLLTYTRNNVLAALEPSTGDVGELTLLLSLPSSRRQTPTADRSMYISLQSGDVAIPPIIPALAISLAPPPDRKDFKAKLYAGATVLLLISSGSPRMACGGLEG</sequence>
<feature type="chain" id="PRO_5005219191" evidence="1">
    <location>
        <begin position="22"/>
        <end position="171"/>
    </location>
</feature>